<organism evidence="2">
    <name type="scientific">uncultured organism MedDCM-OCT-S04-C100</name>
    <dbReference type="NCBI Taxonomy" id="743605"/>
    <lineage>
        <taxon>unclassified sequences</taxon>
        <taxon>environmental samples</taxon>
    </lineage>
</organism>
<protein>
    <submittedName>
        <fullName evidence="2">Uncharacterized protein</fullName>
    </submittedName>
</protein>
<sequence>MSDSLEIINEYKEQVRILKQEVAELQDSSKSKDSANKRCLQKLEHLSKDLEDANKTIKDLKETNKMMLEHP</sequence>
<proteinExistence type="predicted"/>
<evidence type="ECO:0000256" key="1">
    <source>
        <dbReference type="SAM" id="Coils"/>
    </source>
</evidence>
<name>D6PJS5_9ZZZZ</name>
<evidence type="ECO:0000313" key="2">
    <source>
        <dbReference type="EMBL" id="ADD95976.1"/>
    </source>
</evidence>
<accession>D6PJS5</accession>
<keyword evidence="1" id="KW-0175">Coiled coil</keyword>
<reference evidence="2" key="1">
    <citation type="journal article" date="2010" name="ISME J.">
        <title>Metagenome of the Mediterranean deep chlorophyll maximum studied by direct and fosmid library 454 pyrosequencing.</title>
        <authorList>
            <person name="Ghai R."/>
            <person name="Martin-Cuadrado A.B."/>
            <person name="Molto A.G."/>
            <person name="Heredia I.G."/>
            <person name="Cabrera R."/>
            <person name="Martin J."/>
            <person name="Verdu M."/>
            <person name="Deschamps P."/>
            <person name="Moreira D."/>
            <person name="Lopez-Garcia P."/>
            <person name="Mira A."/>
            <person name="Rodriguez-Valera F."/>
        </authorList>
    </citation>
    <scope>NUCLEOTIDE SEQUENCE</scope>
</reference>
<dbReference type="AlphaFoldDB" id="D6PJS5"/>
<feature type="coiled-coil region" evidence="1">
    <location>
        <begin position="1"/>
        <end position="70"/>
    </location>
</feature>
<dbReference type="EMBL" id="GU943112">
    <property type="protein sequence ID" value="ADD95976.1"/>
    <property type="molecule type" value="Genomic_DNA"/>
</dbReference>